<dbReference type="EMBL" id="LR798275">
    <property type="protein sequence ID" value="CAB5218995.1"/>
    <property type="molecule type" value="Genomic_DNA"/>
</dbReference>
<proteinExistence type="predicted"/>
<dbReference type="PANTHER" id="PTHR38009">
    <property type="entry name" value="CONSERVED HYPOTHETICAL PHAGE TAIL PROTEIN"/>
    <property type="match status" value="1"/>
</dbReference>
<reference evidence="1" key="1">
    <citation type="submission" date="2020-04" db="EMBL/GenBank/DDBJ databases">
        <authorList>
            <person name="Chiriac C."/>
            <person name="Salcher M."/>
            <person name="Ghai R."/>
            <person name="Kavagutti S V."/>
        </authorList>
    </citation>
    <scope>NUCLEOTIDE SEQUENCE</scope>
</reference>
<gene>
    <name evidence="1" type="ORF">UFOVP113_26</name>
    <name evidence="2" type="ORF">UFOVP225_13</name>
</gene>
<dbReference type="InterPro" id="IPR011747">
    <property type="entry name" value="CHP02241"/>
</dbReference>
<organism evidence="1">
    <name type="scientific">uncultured Caudovirales phage</name>
    <dbReference type="NCBI Taxonomy" id="2100421"/>
    <lineage>
        <taxon>Viruses</taxon>
        <taxon>Duplodnaviria</taxon>
        <taxon>Heunggongvirae</taxon>
        <taxon>Uroviricota</taxon>
        <taxon>Caudoviricetes</taxon>
        <taxon>Peduoviridae</taxon>
        <taxon>Maltschvirus</taxon>
        <taxon>Maltschvirus maltsch</taxon>
    </lineage>
</organism>
<dbReference type="InterPro" id="IPR010667">
    <property type="entry name" value="Phage_T4_Gp19"/>
</dbReference>
<protein>
    <recommendedName>
        <fullName evidence="3">Bacteriophage T4, Gp19, tail tube</fullName>
    </recommendedName>
</protein>
<dbReference type="PANTHER" id="PTHR38009:SF1">
    <property type="entry name" value="CONSERVED HYPOTHETICAL PHAGE TAIL PROTEIN"/>
    <property type="match status" value="1"/>
</dbReference>
<dbReference type="NCBIfam" id="TIGR02241">
    <property type="entry name" value="conserved hypothetical phage tail region protein"/>
    <property type="match status" value="1"/>
</dbReference>
<dbReference type="Pfam" id="PF06841">
    <property type="entry name" value="Phage_T4_gp19"/>
    <property type="match status" value="1"/>
</dbReference>
<dbReference type="EMBL" id="LR796231">
    <property type="protein sequence ID" value="CAB4128198.1"/>
    <property type="molecule type" value="Genomic_DNA"/>
</dbReference>
<sequence length="199" mass="21877">MAVTKNAKSAIQRFSKLATDPLRNFRFLVEFATTPDGNPAEGTFMSFTGGFTQISGLNITTQSISYREGGMNTTLHQVPGQTSFNPITLQRGVIYGKDEAINWMKTMFAAASGEGIPGSGGKNFRCSLVIYVLDHPIAADPLISANDIISSKAWKMKFKVHNAWIQALNFTDLNAQDNSLMYETMQLVHEGLSVDFVQK</sequence>
<accession>A0A6J5L0B6</accession>
<evidence type="ECO:0008006" key="3">
    <source>
        <dbReference type="Google" id="ProtNLM"/>
    </source>
</evidence>
<evidence type="ECO:0000313" key="2">
    <source>
        <dbReference type="EMBL" id="CAB5218995.1"/>
    </source>
</evidence>
<name>A0A6J5L0B6_9CAUD</name>
<dbReference type="GO" id="GO:0005198">
    <property type="term" value="F:structural molecule activity"/>
    <property type="evidence" value="ECO:0007669"/>
    <property type="project" value="InterPro"/>
</dbReference>
<evidence type="ECO:0000313" key="1">
    <source>
        <dbReference type="EMBL" id="CAB4128198.1"/>
    </source>
</evidence>